<accession>A0ABW4Y3P5</accession>
<reference evidence="2" key="1">
    <citation type="journal article" date="2019" name="Int. J. Syst. Evol. Microbiol.">
        <title>The Global Catalogue of Microorganisms (GCM) 10K type strain sequencing project: providing services to taxonomists for standard genome sequencing and annotation.</title>
        <authorList>
            <consortium name="The Broad Institute Genomics Platform"/>
            <consortium name="The Broad Institute Genome Sequencing Center for Infectious Disease"/>
            <person name="Wu L."/>
            <person name="Ma J."/>
        </authorList>
    </citation>
    <scope>NUCLEOTIDE SEQUENCE [LARGE SCALE GENOMIC DNA]</scope>
    <source>
        <strain evidence="2">KACC 12597</strain>
    </source>
</reference>
<dbReference type="Proteomes" id="UP001597337">
    <property type="component" value="Unassembled WGS sequence"/>
</dbReference>
<dbReference type="RefSeq" id="WP_386022967.1">
    <property type="nucleotide sequence ID" value="NZ_JBHUHX010000005.1"/>
</dbReference>
<proteinExistence type="predicted"/>
<keyword evidence="2" id="KW-1185">Reference proteome</keyword>
<organism evidence="1 2">
    <name type="scientific">Thiorhodococcus fuscus</name>
    <dbReference type="NCBI Taxonomy" id="527200"/>
    <lineage>
        <taxon>Bacteria</taxon>
        <taxon>Pseudomonadati</taxon>
        <taxon>Pseudomonadota</taxon>
        <taxon>Gammaproteobacteria</taxon>
        <taxon>Chromatiales</taxon>
        <taxon>Chromatiaceae</taxon>
        <taxon>Thiorhodococcus</taxon>
    </lineage>
</organism>
<sequence>MKLNDITPGVLLAKDVCDPNGTPLIRAGAIITERHVRALKSWGIAEIAIQSAAPASNALTRSSASVQELKAMLDIQFSLSNPDHPAVQALYEICLKRALEHC</sequence>
<protein>
    <recommendedName>
        <fullName evidence="3">DUF433 domain-containing protein</fullName>
    </recommendedName>
</protein>
<dbReference type="EMBL" id="JBHUHX010000005">
    <property type="protein sequence ID" value="MFD2110791.1"/>
    <property type="molecule type" value="Genomic_DNA"/>
</dbReference>
<name>A0ABW4Y3P5_9GAMM</name>
<evidence type="ECO:0008006" key="3">
    <source>
        <dbReference type="Google" id="ProtNLM"/>
    </source>
</evidence>
<evidence type="ECO:0000313" key="1">
    <source>
        <dbReference type="EMBL" id="MFD2110791.1"/>
    </source>
</evidence>
<comment type="caution">
    <text evidence="1">The sequence shown here is derived from an EMBL/GenBank/DDBJ whole genome shotgun (WGS) entry which is preliminary data.</text>
</comment>
<evidence type="ECO:0000313" key="2">
    <source>
        <dbReference type="Proteomes" id="UP001597337"/>
    </source>
</evidence>
<gene>
    <name evidence="1" type="ORF">ACFSJC_02910</name>
</gene>